<keyword evidence="3" id="KW-0597">Phosphoprotein</keyword>
<protein>
    <recommendedName>
        <fullName evidence="1">Stage 0 sporulation protein A homolog</fullName>
    </recommendedName>
</protein>
<dbReference type="STRING" id="477974.Daud_0469"/>
<evidence type="ECO:0000313" key="6">
    <source>
        <dbReference type="EMBL" id="ACA59015.1"/>
    </source>
</evidence>
<dbReference type="AlphaFoldDB" id="B1I1U4"/>
<evidence type="ECO:0000259" key="5">
    <source>
        <dbReference type="PROSITE" id="PS50930"/>
    </source>
</evidence>
<dbReference type="PROSITE" id="PS50930">
    <property type="entry name" value="HTH_LYTTR"/>
    <property type="match status" value="1"/>
</dbReference>
<evidence type="ECO:0000256" key="1">
    <source>
        <dbReference type="ARBA" id="ARBA00018672"/>
    </source>
</evidence>
<name>B1I1U4_DESAP</name>
<feature type="domain" description="Response regulatory" evidence="4">
    <location>
        <begin position="4"/>
        <end position="118"/>
    </location>
</feature>
<dbReference type="Gene3D" id="2.40.50.40">
    <property type="match status" value="1"/>
</dbReference>
<dbReference type="EMBL" id="CP000860">
    <property type="protein sequence ID" value="ACA59015.1"/>
    <property type="molecule type" value="Genomic_DNA"/>
</dbReference>
<dbReference type="GO" id="GO:0000156">
    <property type="term" value="F:phosphorelay response regulator activity"/>
    <property type="evidence" value="ECO:0007669"/>
    <property type="project" value="InterPro"/>
</dbReference>
<dbReference type="SMART" id="SM00850">
    <property type="entry name" value="LytTR"/>
    <property type="match status" value="1"/>
</dbReference>
<evidence type="ECO:0000256" key="3">
    <source>
        <dbReference type="PROSITE-ProRule" id="PRU00169"/>
    </source>
</evidence>
<evidence type="ECO:0000313" key="7">
    <source>
        <dbReference type="Proteomes" id="UP000008544"/>
    </source>
</evidence>
<feature type="domain" description="HTH LytTR-type" evidence="5">
    <location>
        <begin position="148"/>
        <end position="254"/>
    </location>
</feature>
<dbReference type="Gene3D" id="3.40.50.2300">
    <property type="match status" value="1"/>
</dbReference>
<dbReference type="eggNOG" id="COG3279">
    <property type="taxonomic scope" value="Bacteria"/>
</dbReference>
<dbReference type="Proteomes" id="UP000008544">
    <property type="component" value="Chromosome"/>
</dbReference>
<comment type="function">
    <text evidence="2">May play the central regulatory role in sporulation. It may be an element of the effector pathway responsible for the activation of sporulation genes in response to nutritional stress. Spo0A may act in concert with spo0H (a sigma factor) to control the expression of some genes that are critical to the sporulation process.</text>
</comment>
<dbReference type="SUPFAM" id="SSF52172">
    <property type="entry name" value="CheY-like"/>
    <property type="match status" value="1"/>
</dbReference>
<reference evidence="6 7" key="2">
    <citation type="journal article" date="2008" name="Science">
        <title>Environmental genomics reveals a single-species ecosystem deep within Earth.</title>
        <authorList>
            <person name="Chivian D."/>
            <person name="Brodie E.L."/>
            <person name="Alm E.J."/>
            <person name="Culley D.E."/>
            <person name="Dehal P.S."/>
            <person name="Desantis T.Z."/>
            <person name="Gihring T.M."/>
            <person name="Lapidus A."/>
            <person name="Lin L.H."/>
            <person name="Lowry S.R."/>
            <person name="Moser D.P."/>
            <person name="Richardson P.M."/>
            <person name="Southam G."/>
            <person name="Wanger G."/>
            <person name="Pratt L.M."/>
            <person name="Andersen G.L."/>
            <person name="Hazen T.C."/>
            <person name="Brockman F.J."/>
            <person name="Arkin A.P."/>
            <person name="Onstott T.C."/>
        </authorList>
    </citation>
    <scope>NUCLEOTIDE SEQUENCE [LARGE SCALE GENOMIC DNA]</scope>
    <source>
        <strain evidence="6 7">MP104C</strain>
    </source>
</reference>
<dbReference type="Gene3D" id="2.20.25.10">
    <property type="match status" value="1"/>
</dbReference>
<dbReference type="InterPro" id="IPR001789">
    <property type="entry name" value="Sig_transdc_resp-reg_receiver"/>
</dbReference>
<dbReference type="Pfam" id="PF04397">
    <property type="entry name" value="LytTR"/>
    <property type="match status" value="1"/>
</dbReference>
<organism evidence="6 7">
    <name type="scientific">Desulforudis audaxviator (strain MP104C)</name>
    <dbReference type="NCBI Taxonomy" id="477974"/>
    <lineage>
        <taxon>Bacteria</taxon>
        <taxon>Bacillati</taxon>
        <taxon>Bacillota</taxon>
        <taxon>Clostridia</taxon>
        <taxon>Thermoanaerobacterales</taxon>
        <taxon>Candidatus Desulforudaceae</taxon>
        <taxon>Candidatus Desulforudis</taxon>
    </lineage>
</organism>
<reference evidence="7" key="1">
    <citation type="submission" date="2007-10" db="EMBL/GenBank/DDBJ databases">
        <title>Complete sequence of chromosome of Desulforudis audaxviator MP104C.</title>
        <authorList>
            <person name="Copeland A."/>
            <person name="Lucas S."/>
            <person name="Lapidus A."/>
            <person name="Barry K."/>
            <person name="Glavina del Rio T."/>
            <person name="Dalin E."/>
            <person name="Tice H."/>
            <person name="Bruce D."/>
            <person name="Pitluck S."/>
            <person name="Lowry S.R."/>
            <person name="Larimer F."/>
            <person name="Land M.L."/>
            <person name="Hauser L."/>
            <person name="Kyrpides N."/>
            <person name="Ivanova N.N."/>
            <person name="Richardson P."/>
        </authorList>
    </citation>
    <scope>NUCLEOTIDE SEQUENCE [LARGE SCALE GENOMIC DNA]</scope>
    <source>
        <strain evidence="7">MP104C</strain>
    </source>
</reference>
<sequence>MKLKALIIDDEYPARQELRYILGNFPEIEVVGEAANAQEALALIQALDYSVLFLDISMPGMDGLELGAAIRELESPPYVIFVTAYNGFALKAFEVDAIDYVMKPIDEGRLRMAINKVIRATQEVAPCAEAVNGGAPAAAKPAFRIDRIPAERNGKTILVSESDIVYTFTEQDTVYLKTYDEKLLTRFTVKELEGRLDPNIFFRTHRCCVVNLRKVKEIIPLFSGTYSLVVDDRERSEVPLSRGQAKKLRKILGF</sequence>
<dbReference type="InterPro" id="IPR011006">
    <property type="entry name" value="CheY-like_superfamily"/>
</dbReference>
<evidence type="ECO:0000256" key="2">
    <source>
        <dbReference type="ARBA" id="ARBA00024867"/>
    </source>
</evidence>
<dbReference type="KEGG" id="dau:Daud_0469"/>
<dbReference type="InterPro" id="IPR046947">
    <property type="entry name" value="LytR-like"/>
</dbReference>
<dbReference type="Pfam" id="PF00072">
    <property type="entry name" value="Response_reg"/>
    <property type="match status" value="1"/>
</dbReference>
<proteinExistence type="predicted"/>
<feature type="modified residue" description="4-aspartylphosphate" evidence="3">
    <location>
        <position position="55"/>
    </location>
</feature>
<dbReference type="HOGENOM" id="CLU_000445_14_1_9"/>
<gene>
    <name evidence="6" type="ordered locus">Daud_0469</name>
</gene>
<dbReference type="InterPro" id="IPR007492">
    <property type="entry name" value="LytTR_DNA-bd_dom"/>
</dbReference>
<dbReference type="RefSeq" id="WP_012301604.1">
    <property type="nucleotide sequence ID" value="NC_010424.1"/>
</dbReference>
<accession>B1I1U4</accession>
<evidence type="ECO:0000259" key="4">
    <source>
        <dbReference type="PROSITE" id="PS50110"/>
    </source>
</evidence>
<dbReference type="SMART" id="SM00448">
    <property type="entry name" value="REC"/>
    <property type="match status" value="1"/>
</dbReference>
<dbReference type="CDD" id="cd17532">
    <property type="entry name" value="REC_LytTR_AlgR-like"/>
    <property type="match status" value="1"/>
</dbReference>
<keyword evidence="7" id="KW-1185">Reference proteome</keyword>
<dbReference type="PANTHER" id="PTHR37299:SF1">
    <property type="entry name" value="STAGE 0 SPORULATION PROTEIN A HOMOLOG"/>
    <property type="match status" value="1"/>
</dbReference>
<dbReference type="GO" id="GO:0003677">
    <property type="term" value="F:DNA binding"/>
    <property type="evidence" value="ECO:0007669"/>
    <property type="project" value="InterPro"/>
</dbReference>
<dbReference type="PROSITE" id="PS50110">
    <property type="entry name" value="RESPONSE_REGULATORY"/>
    <property type="match status" value="1"/>
</dbReference>
<dbReference type="PANTHER" id="PTHR37299">
    <property type="entry name" value="TRANSCRIPTIONAL REGULATOR-RELATED"/>
    <property type="match status" value="1"/>
</dbReference>
<dbReference type="OrthoDB" id="9809318at2"/>